<protein>
    <submittedName>
        <fullName evidence="1">Uncharacterized protein</fullName>
    </submittedName>
</protein>
<evidence type="ECO:0000313" key="1">
    <source>
        <dbReference type="EMBL" id="MPC08207.1"/>
    </source>
</evidence>
<proteinExistence type="predicted"/>
<gene>
    <name evidence="1" type="ORF">E2C01_000784</name>
</gene>
<dbReference type="EMBL" id="VSRR010000021">
    <property type="protein sequence ID" value="MPC08207.1"/>
    <property type="molecule type" value="Genomic_DNA"/>
</dbReference>
<comment type="caution">
    <text evidence="1">The sequence shown here is derived from an EMBL/GenBank/DDBJ whole genome shotgun (WGS) entry which is preliminary data.</text>
</comment>
<organism evidence="1 2">
    <name type="scientific">Portunus trituberculatus</name>
    <name type="common">Swimming crab</name>
    <name type="synonym">Neptunus trituberculatus</name>
    <dbReference type="NCBI Taxonomy" id="210409"/>
    <lineage>
        <taxon>Eukaryota</taxon>
        <taxon>Metazoa</taxon>
        <taxon>Ecdysozoa</taxon>
        <taxon>Arthropoda</taxon>
        <taxon>Crustacea</taxon>
        <taxon>Multicrustacea</taxon>
        <taxon>Malacostraca</taxon>
        <taxon>Eumalacostraca</taxon>
        <taxon>Eucarida</taxon>
        <taxon>Decapoda</taxon>
        <taxon>Pleocyemata</taxon>
        <taxon>Brachyura</taxon>
        <taxon>Eubrachyura</taxon>
        <taxon>Portunoidea</taxon>
        <taxon>Portunidae</taxon>
        <taxon>Portuninae</taxon>
        <taxon>Portunus</taxon>
    </lineage>
</organism>
<name>A0A5B7CFK3_PORTR</name>
<sequence length="61" mass="6844">MQQLSFSVLCASGRWASPDPSVKGTIVHVQPRKHKRTSIQQQHKRHTSVTFVESSAWQSVG</sequence>
<dbReference type="AlphaFoldDB" id="A0A5B7CFK3"/>
<dbReference type="Proteomes" id="UP000324222">
    <property type="component" value="Unassembled WGS sequence"/>
</dbReference>
<keyword evidence="2" id="KW-1185">Reference proteome</keyword>
<evidence type="ECO:0000313" key="2">
    <source>
        <dbReference type="Proteomes" id="UP000324222"/>
    </source>
</evidence>
<reference evidence="1 2" key="1">
    <citation type="submission" date="2019-05" db="EMBL/GenBank/DDBJ databases">
        <title>Another draft genome of Portunus trituberculatus and its Hox gene families provides insights of decapod evolution.</title>
        <authorList>
            <person name="Jeong J.-H."/>
            <person name="Song I."/>
            <person name="Kim S."/>
            <person name="Choi T."/>
            <person name="Kim D."/>
            <person name="Ryu S."/>
            <person name="Kim W."/>
        </authorList>
    </citation>
    <scope>NUCLEOTIDE SEQUENCE [LARGE SCALE GENOMIC DNA]</scope>
    <source>
        <tissue evidence="1">Muscle</tissue>
    </source>
</reference>
<accession>A0A5B7CFK3</accession>